<dbReference type="OrthoDB" id="2104739at2759"/>
<gene>
    <name evidence="1" type="ORF">BDN70DRAFT_704659</name>
</gene>
<dbReference type="Proteomes" id="UP000807469">
    <property type="component" value="Unassembled WGS sequence"/>
</dbReference>
<protein>
    <submittedName>
        <fullName evidence="1">Uncharacterized protein</fullName>
    </submittedName>
</protein>
<keyword evidence="2" id="KW-1185">Reference proteome</keyword>
<accession>A0A9P5ZCM5</accession>
<name>A0A9P5ZCM5_9AGAR</name>
<dbReference type="AlphaFoldDB" id="A0A9P5ZCM5"/>
<sequence>MLSPGRMGASQDVEFPTYAETSIDPPSAALLGLHAAYAKVLHACGDPTRELVRTFGEKAVRYQQMLDDLRFNGREHPWKGDDLLTDTPIIL</sequence>
<comment type="caution">
    <text evidence="1">The sequence shown here is derived from an EMBL/GenBank/DDBJ whole genome shotgun (WGS) entry which is preliminary data.</text>
</comment>
<evidence type="ECO:0000313" key="2">
    <source>
        <dbReference type="Proteomes" id="UP000807469"/>
    </source>
</evidence>
<reference evidence="1" key="1">
    <citation type="submission" date="2020-11" db="EMBL/GenBank/DDBJ databases">
        <authorList>
            <consortium name="DOE Joint Genome Institute"/>
            <person name="Ahrendt S."/>
            <person name="Riley R."/>
            <person name="Andreopoulos W."/>
            <person name="Labutti K."/>
            <person name="Pangilinan J."/>
            <person name="Ruiz-Duenas F.J."/>
            <person name="Barrasa J.M."/>
            <person name="Sanchez-Garcia M."/>
            <person name="Camarero S."/>
            <person name="Miyauchi S."/>
            <person name="Serrano A."/>
            <person name="Linde D."/>
            <person name="Babiker R."/>
            <person name="Drula E."/>
            <person name="Ayuso-Fernandez I."/>
            <person name="Pacheco R."/>
            <person name="Padilla G."/>
            <person name="Ferreira P."/>
            <person name="Barriuso J."/>
            <person name="Kellner H."/>
            <person name="Castanera R."/>
            <person name="Alfaro M."/>
            <person name="Ramirez L."/>
            <person name="Pisabarro A.G."/>
            <person name="Kuo A."/>
            <person name="Tritt A."/>
            <person name="Lipzen A."/>
            <person name="He G."/>
            <person name="Yan M."/>
            <person name="Ng V."/>
            <person name="Cullen D."/>
            <person name="Martin F."/>
            <person name="Rosso M.-N."/>
            <person name="Henrissat B."/>
            <person name="Hibbett D."/>
            <person name="Martinez A.T."/>
            <person name="Grigoriev I.V."/>
        </authorList>
    </citation>
    <scope>NUCLEOTIDE SEQUENCE</scope>
    <source>
        <strain evidence="1">CIRM-BRFM 674</strain>
    </source>
</reference>
<organism evidence="1 2">
    <name type="scientific">Pholiota conissans</name>
    <dbReference type="NCBI Taxonomy" id="109636"/>
    <lineage>
        <taxon>Eukaryota</taxon>
        <taxon>Fungi</taxon>
        <taxon>Dikarya</taxon>
        <taxon>Basidiomycota</taxon>
        <taxon>Agaricomycotina</taxon>
        <taxon>Agaricomycetes</taxon>
        <taxon>Agaricomycetidae</taxon>
        <taxon>Agaricales</taxon>
        <taxon>Agaricineae</taxon>
        <taxon>Strophariaceae</taxon>
        <taxon>Pholiota</taxon>
    </lineage>
</organism>
<dbReference type="EMBL" id="MU155138">
    <property type="protein sequence ID" value="KAF9484997.1"/>
    <property type="molecule type" value="Genomic_DNA"/>
</dbReference>
<proteinExistence type="predicted"/>
<evidence type="ECO:0000313" key="1">
    <source>
        <dbReference type="EMBL" id="KAF9484997.1"/>
    </source>
</evidence>